<dbReference type="EMBL" id="VLKM01000025">
    <property type="protein sequence ID" value="TWH91757.1"/>
    <property type="molecule type" value="Genomic_DNA"/>
</dbReference>
<dbReference type="GO" id="GO:0004334">
    <property type="term" value="F:fumarylacetoacetase activity"/>
    <property type="evidence" value="ECO:0007669"/>
    <property type="project" value="InterPro"/>
</dbReference>
<evidence type="ECO:0000313" key="3">
    <source>
        <dbReference type="Proteomes" id="UP000315312"/>
    </source>
</evidence>
<dbReference type="InterPro" id="IPR036663">
    <property type="entry name" value="Fumarylacetoacetase_C_sf"/>
</dbReference>
<keyword evidence="3" id="KW-1185">Reference proteome</keyword>
<name>A0A562K8P1_9FLAO</name>
<dbReference type="GO" id="GO:1902000">
    <property type="term" value="P:homogentisate catabolic process"/>
    <property type="evidence" value="ECO:0007669"/>
    <property type="project" value="TreeGrafter"/>
</dbReference>
<dbReference type="InterPro" id="IPR005959">
    <property type="entry name" value="Fumarylacetoacetase"/>
</dbReference>
<dbReference type="Gene3D" id="3.90.850.10">
    <property type="entry name" value="Fumarylacetoacetase-like, C-terminal domain"/>
    <property type="match status" value="1"/>
</dbReference>
<dbReference type="GO" id="GO:0006559">
    <property type="term" value="P:L-phenylalanine catabolic process"/>
    <property type="evidence" value="ECO:0007669"/>
    <property type="project" value="TreeGrafter"/>
</dbReference>
<reference evidence="2 3" key="1">
    <citation type="journal article" date="2015" name="Stand. Genomic Sci.">
        <title>Genomic Encyclopedia of Bacterial and Archaeal Type Strains, Phase III: the genomes of soil and plant-associated and newly described type strains.</title>
        <authorList>
            <person name="Whitman W.B."/>
            <person name="Woyke T."/>
            <person name="Klenk H.P."/>
            <person name="Zhou Y."/>
            <person name="Lilburn T.G."/>
            <person name="Beck B.J."/>
            <person name="De Vos P."/>
            <person name="Vandamme P."/>
            <person name="Eisen J.A."/>
            <person name="Garrity G."/>
            <person name="Hugenholtz P."/>
            <person name="Kyrpides N.C."/>
        </authorList>
    </citation>
    <scope>NUCLEOTIDE SEQUENCE [LARGE SCALE GENOMIC DNA]</scope>
    <source>
        <strain evidence="2 3">CGMCC 1.6844</strain>
    </source>
</reference>
<dbReference type="AlphaFoldDB" id="A0A562K8P1"/>
<dbReference type="PANTHER" id="PTHR43069:SF2">
    <property type="entry name" value="FUMARYLACETOACETASE"/>
    <property type="match status" value="1"/>
</dbReference>
<sequence>MLGSGTISGPTEDSFGSMLELSWGGQKTLKMNNGSERKFINDNDTVIIRGYCQKDNLRIGFGEV</sequence>
<feature type="non-terminal residue" evidence="2">
    <location>
        <position position="64"/>
    </location>
</feature>
<comment type="caution">
    <text evidence="2">The sequence shown here is derived from an EMBL/GenBank/DDBJ whole genome shotgun (WGS) entry which is preliminary data.</text>
</comment>
<evidence type="ECO:0000256" key="1">
    <source>
        <dbReference type="PIRSR" id="PIRSR605959-2"/>
    </source>
</evidence>
<gene>
    <name evidence="2" type="ORF">IP97_02570</name>
</gene>
<protein>
    <submittedName>
        <fullName evidence="2">Fumarylacetoacetase</fullName>
    </submittedName>
</protein>
<feature type="binding site" evidence="1">
    <location>
        <position position="6"/>
    </location>
    <ligand>
        <name>substrate</name>
    </ligand>
</feature>
<dbReference type="SUPFAM" id="SSF56529">
    <property type="entry name" value="FAH"/>
    <property type="match status" value="1"/>
</dbReference>
<dbReference type="GO" id="GO:0006572">
    <property type="term" value="P:L-tyrosine catabolic process"/>
    <property type="evidence" value="ECO:0007669"/>
    <property type="project" value="TreeGrafter"/>
</dbReference>
<evidence type="ECO:0000313" key="2">
    <source>
        <dbReference type="EMBL" id="TWH91757.1"/>
    </source>
</evidence>
<proteinExistence type="predicted"/>
<accession>A0A562K8P1</accession>
<dbReference type="PANTHER" id="PTHR43069">
    <property type="entry name" value="FUMARYLACETOACETASE"/>
    <property type="match status" value="1"/>
</dbReference>
<organism evidence="2 3">
    <name type="scientific">Flavobacterium cheniae</name>
    <dbReference type="NCBI Taxonomy" id="295428"/>
    <lineage>
        <taxon>Bacteria</taxon>
        <taxon>Pseudomonadati</taxon>
        <taxon>Bacteroidota</taxon>
        <taxon>Flavobacteriia</taxon>
        <taxon>Flavobacteriales</taxon>
        <taxon>Flavobacteriaceae</taxon>
        <taxon>Flavobacterium</taxon>
    </lineage>
</organism>
<dbReference type="Proteomes" id="UP000315312">
    <property type="component" value="Unassembled WGS sequence"/>
</dbReference>